<comment type="subcellular location">
    <subcellularLocation>
        <location evidence="1">Membrane</location>
        <topology evidence="1">Single-pass membrane protein</topology>
    </subcellularLocation>
</comment>
<evidence type="ECO:0000256" key="6">
    <source>
        <dbReference type="SAM" id="Phobius"/>
    </source>
</evidence>
<protein>
    <submittedName>
        <fullName evidence="7">LemA protein</fullName>
    </submittedName>
</protein>
<comment type="caution">
    <text evidence="7">The sequence shown here is derived from an EMBL/GenBank/DDBJ whole genome shotgun (WGS) entry which is preliminary data.</text>
</comment>
<dbReference type="PANTHER" id="PTHR34478:SF2">
    <property type="entry name" value="MEMBRANE PROTEIN"/>
    <property type="match status" value="1"/>
</dbReference>
<evidence type="ECO:0000256" key="2">
    <source>
        <dbReference type="ARBA" id="ARBA00008854"/>
    </source>
</evidence>
<dbReference type="EMBL" id="JACHXA010000003">
    <property type="protein sequence ID" value="MBB3065318.1"/>
    <property type="molecule type" value="Genomic_DNA"/>
</dbReference>
<dbReference type="RefSeq" id="WP_183416123.1">
    <property type="nucleotide sequence ID" value="NZ_JACHXA010000003.1"/>
</dbReference>
<dbReference type="GO" id="GO:0016020">
    <property type="term" value="C:membrane"/>
    <property type="evidence" value="ECO:0007669"/>
    <property type="project" value="UniProtKB-SubCell"/>
</dbReference>
<evidence type="ECO:0000313" key="8">
    <source>
        <dbReference type="Proteomes" id="UP000581135"/>
    </source>
</evidence>
<keyword evidence="8" id="KW-1185">Reference proteome</keyword>
<dbReference type="AlphaFoldDB" id="A0A839SSL7"/>
<keyword evidence="3 6" id="KW-0812">Transmembrane</keyword>
<evidence type="ECO:0000256" key="5">
    <source>
        <dbReference type="ARBA" id="ARBA00023136"/>
    </source>
</evidence>
<feature type="transmembrane region" description="Helical" evidence="6">
    <location>
        <begin position="6"/>
        <end position="23"/>
    </location>
</feature>
<evidence type="ECO:0000313" key="7">
    <source>
        <dbReference type="EMBL" id="MBB3065318.1"/>
    </source>
</evidence>
<proteinExistence type="inferred from homology"/>
<comment type="similarity">
    <text evidence="2">Belongs to the LemA family.</text>
</comment>
<accession>A0A839SSL7</accession>
<reference evidence="7 8" key="1">
    <citation type="submission" date="2020-08" db="EMBL/GenBank/DDBJ databases">
        <title>Genomic Encyclopedia of Type Strains, Phase III (KMG-III): the genomes of soil and plant-associated and newly described type strains.</title>
        <authorList>
            <person name="Whitman W."/>
        </authorList>
    </citation>
    <scope>NUCLEOTIDE SEQUENCE [LARGE SCALE GENOMIC DNA]</scope>
    <source>
        <strain evidence="7 8">CECT 8803</strain>
    </source>
</reference>
<keyword evidence="4 6" id="KW-1133">Transmembrane helix</keyword>
<dbReference type="InterPro" id="IPR023353">
    <property type="entry name" value="LemA-like_dom_sf"/>
</dbReference>
<keyword evidence="5 6" id="KW-0472">Membrane</keyword>
<organism evidence="7 8">
    <name type="scientific">Limibacillus halophilus</name>
    <dbReference type="NCBI Taxonomy" id="1579333"/>
    <lineage>
        <taxon>Bacteria</taxon>
        <taxon>Pseudomonadati</taxon>
        <taxon>Pseudomonadota</taxon>
        <taxon>Alphaproteobacteria</taxon>
        <taxon>Rhodospirillales</taxon>
        <taxon>Rhodovibrionaceae</taxon>
        <taxon>Limibacillus</taxon>
    </lineage>
</organism>
<evidence type="ECO:0000256" key="3">
    <source>
        <dbReference type="ARBA" id="ARBA00022692"/>
    </source>
</evidence>
<evidence type="ECO:0000256" key="4">
    <source>
        <dbReference type="ARBA" id="ARBA00022989"/>
    </source>
</evidence>
<dbReference type="Proteomes" id="UP000581135">
    <property type="component" value="Unassembled WGS sequence"/>
</dbReference>
<dbReference type="PANTHER" id="PTHR34478">
    <property type="entry name" value="PROTEIN LEMA"/>
    <property type="match status" value="1"/>
</dbReference>
<evidence type="ECO:0000256" key="1">
    <source>
        <dbReference type="ARBA" id="ARBA00004167"/>
    </source>
</evidence>
<name>A0A839SSL7_9PROT</name>
<dbReference type="SUPFAM" id="SSF140478">
    <property type="entry name" value="LemA-like"/>
    <property type="match status" value="1"/>
</dbReference>
<sequence>MDSTVTFLIVLAVAALIFYGLYVKVISTRNRALEALASIDVQLRKRYDLLPNVLKLAARYMEHERDLLNEVTRLRSRFQETERPKSGEAAAEHLGVVQALEKQVGRLMIQVEAYPDLKAEKPIQEAMMQFSEVEGHISAARRFYNSAVTDLNNLVQIFPTSMIAGWVKVSEMPYYEVEEEAVRQPIDADDYLKR</sequence>
<dbReference type="Pfam" id="PF04011">
    <property type="entry name" value="LemA"/>
    <property type="match status" value="1"/>
</dbReference>
<dbReference type="Gene3D" id="1.20.1440.20">
    <property type="entry name" value="LemA-like domain"/>
    <property type="match status" value="1"/>
</dbReference>
<gene>
    <name evidence="7" type="ORF">FHR98_001597</name>
</gene>
<dbReference type="InterPro" id="IPR007156">
    <property type="entry name" value="MamQ_LemA"/>
</dbReference>